<accession>A0A6A8LMT8</accession>
<protein>
    <submittedName>
        <fullName evidence="2">Uncharacterized protein</fullName>
    </submittedName>
</protein>
<gene>
    <name evidence="1" type="ORF">GKC39_18825</name>
    <name evidence="2" type="ORF">GKC39_19640</name>
</gene>
<dbReference type="EMBL" id="WKKV01000044">
    <property type="protein sequence ID" value="MSE04232.1"/>
    <property type="molecule type" value="Genomic_DNA"/>
</dbReference>
<comment type="caution">
    <text evidence="2">The sequence shown here is derived from an EMBL/GenBank/DDBJ whole genome shotgun (WGS) entry which is preliminary data.</text>
</comment>
<reference evidence="2" key="1">
    <citation type="submission" date="2019-11" db="EMBL/GenBank/DDBJ databases">
        <title>Draft Genome Sequence of Plant Growth-Promoting Rhizosphere-Associated Bacteria.</title>
        <authorList>
            <person name="Vasilyev I.Y."/>
            <person name="Radchenko V."/>
            <person name="Ilnitskaya E.V."/>
        </authorList>
    </citation>
    <scope>NUCLEOTIDE SEQUENCE</scope>
    <source>
        <strain evidence="2">VRA_517_n</strain>
        <plasmid evidence="2">unnamed01</plasmid>
    </source>
</reference>
<proteinExistence type="predicted"/>
<dbReference type="EMBL" id="WKKV01000015">
    <property type="protein sequence ID" value="MSE04097.1"/>
    <property type="molecule type" value="Genomic_DNA"/>
</dbReference>
<evidence type="ECO:0000313" key="2">
    <source>
        <dbReference type="EMBL" id="MSE04232.1"/>
    </source>
</evidence>
<evidence type="ECO:0000313" key="1">
    <source>
        <dbReference type="EMBL" id="MSE04097.1"/>
    </source>
</evidence>
<organism evidence="2">
    <name type="scientific">Bacillus velezensis</name>
    <dbReference type="NCBI Taxonomy" id="492670"/>
    <lineage>
        <taxon>Bacteria</taxon>
        <taxon>Bacillati</taxon>
        <taxon>Bacillota</taxon>
        <taxon>Bacilli</taxon>
        <taxon>Bacillales</taxon>
        <taxon>Bacillaceae</taxon>
        <taxon>Bacillus</taxon>
        <taxon>Bacillus amyloliquefaciens group</taxon>
    </lineage>
</organism>
<name>A0A6A8LMT8_BACVE</name>
<dbReference type="RefSeq" id="WP_025852592.1">
    <property type="nucleotide sequence ID" value="NZ_BPWC01000001.1"/>
</dbReference>
<dbReference type="AlphaFoldDB" id="A0A6A8LMT8"/>
<sequence length="157" mass="17979">MGNENGRVNNPLGNIKLPKLNVSLPNYPTPDLSHIHKYSELISEEKKREVEEKIHKEEAEKQYRDQTLQLLSGIERNTAVLQEISTLMRKSSDKQEEIFALIVEMLEITKSSNQEEAVSKYRSIMDKINQFTSDSATLQSLYTLSGTIFNVVSNMNF</sequence>
<geneLocation type="plasmid" evidence="2">
    <name>unnamed01</name>
</geneLocation>
<keyword evidence="2" id="KW-0614">Plasmid</keyword>